<keyword evidence="1" id="KW-0479">Metal-binding</keyword>
<evidence type="ECO:0000259" key="3">
    <source>
        <dbReference type="PROSITE" id="PS50994"/>
    </source>
</evidence>
<dbReference type="InterPro" id="IPR039537">
    <property type="entry name" value="Retrotran_Ty1/copia-like"/>
</dbReference>
<dbReference type="InterPro" id="IPR012337">
    <property type="entry name" value="RNaseH-like_sf"/>
</dbReference>
<dbReference type="OrthoDB" id="1938465at2759"/>
<evidence type="ECO:0000313" key="4">
    <source>
        <dbReference type="EMBL" id="KAA3484190.1"/>
    </source>
</evidence>
<dbReference type="InterPro" id="IPR001584">
    <property type="entry name" value="Integrase_cat-core"/>
</dbReference>
<dbReference type="SUPFAM" id="SSF53098">
    <property type="entry name" value="Ribonuclease H-like"/>
    <property type="match status" value="1"/>
</dbReference>
<dbReference type="AlphaFoldDB" id="A0A5B6WQT3"/>
<comment type="caution">
    <text evidence="4">The sequence shown here is derived from an EMBL/GenBank/DDBJ whole genome shotgun (WGS) entry which is preliminary data.</text>
</comment>
<dbReference type="GO" id="GO:0015074">
    <property type="term" value="P:DNA integration"/>
    <property type="evidence" value="ECO:0007669"/>
    <property type="project" value="InterPro"/>
</dbReference>
<evidence type="ECO:0000256" key="2">
    <source>
        <dbReference type="ARBA" id="ARBA00022801"/>
    </source>
</evidence>
<feature type="domain" description="Integrase catalytic" evidence="3">
    <location>
        <begin position="1"/>
        <end position="88"/>
    </location>
</feature>
<reference evidence="5" key="1">
    <citation type="journal article" date="2019" name="Plant Biotechnol. J.">
        <title>Genome sequencing of the Australian wild diploid species Gossypium australe highlights disease resistance and delayed gland morphogenesis.</title>
        <authorList>
            <person name="Cai Y."/>
            <person name="Cai X."/>
            <person name="Wang Q."/>
            <person name="Wang P."/>
            <person name="Zhang Y."/>
            <person name="Cai C."/>
            <person name="Xu Y."/>
            <person name="Wang K."/>
            <person name="Zhou Z."/>
            <person name="Wang C."/>
            <person name="Geng S."/>
            <person name="Li B."/>
            <person name="Dong Q."/>
            <person name="Hou Y."/>
            <person name="Wang H."/>
            <person name="Ai P."/>
            <person name="Liu Z."/>
            <person name="Yi F."/>
            <person name="Sun M."/>
            <person name="An G."/>
            <person name="Cheng J."/>
            <person name="Zhang Y."/>
            <person name="Shi Q."/>
            <person name="Xie Y."/>
            <person name="Shi X."/>
            <person name="Chang Y."/>
            <person name="Huang F."/>
            <person name="Chen Y."/>
            <person name="Hong S."/>
            <person name="Mi L."/>
            <person name="Sun Q."/>
            <person name="Zhang L."/>
            <person name="Zhou B."/>
            <person name="Peng R."/>
            <person name="Zhang X."/>
            <person name="Liu F."/>
        </authorList>
    </citation>
    <scope>NUCLEOTIDE SEQUENCE [LARGE SCALE GENOMIC DNA]</scope>
    <source>
        <strain evidence="5">cv. PA1801</strain>
    </source>
</reference>
<protein>
    <submittedName>
        <fullName evidence="4">Retrovirus-related Pol polyprotein from transposon TNT 1-94</fullName>
    </submittedName>
</protein>
<dbReference type="PANTHER" id="PTHR42648:SF26">
    <property type="entry name" value="INTEGRASE CATALYTIC DOMAIN-CONTAINING PROTEIN"/>
    <property type="match status" value="1"/>
</dbReference>
<dbReference type="PROSITE" id="PS50994">
    <property type="entry name" value="INTEGRASE"/>
    <property type="match status" value="1"/>
</dbReference>
<keyword evidence="5" id="KW-1185">Reference proteome</keyword>
<evidence type="ECO:0000313" key="5">
    <source>
        <dbReference type="Proteomes" id="UP000325315"/>
    </source>
</evidence>
<dbReference type="InterPro" id="IPR013103">
    <property type="entry name" value="RVT_2"/>
</dbReference>
<dbReference type="GO" id="GO:0046872">
    <property type="term" value="F:metal ion binding"/>
    <property type="evidence" value="ECO:0007669"/>
    <property type="project" value="UniProtKB-KW"/>
</dbReference>
<sequence>MYNEPFQLIVLDLWGPSPYFSYGYQYYLSFVDAFSRYTWIIFLKKKSNALNRFILFKKQVKLQFRYKIKQLQTDGGASSSLDHWYDAFSLAVFLINQLPTIALDGVSPFEKHYGQQPDYTFLKVCGCLFPLRTDSLLPYLSSSLSQLVASVSGSSSSKPIGNIHPMVTRSKVGTSSPRLSRILMAVCRYKARLVVQGYFQTIAYNFQETFNLVIKANIVRTILALVVANQWQWRQVDVNNFFLNGDLYEDVYMKHLLVYMDDIIKYVIELLERTGMSGAKSVPTPMKQGVASRSTLKAEYRILANATSKMLWFV</sequence>
<dbReference type="GO" id="GO:0016787">
    <property type="term" value="F:hydrolase activity"/>
    <property type="evidence" value="ECO:0007669"/>
    <property type="project" value="UniProtKB-KW"/>
</dbReference>
<dbReference type="Pfam" id="PF07727">
    <property type="entry name" value="RVT_2"/>
    <property type="match status" value="1"/>
</dbReference>
<dbReference type="InterPro" id="IPR036397">
    <property type="entry name" value="RNaseH_sf"/>
</dbReference>
<name>A0A5B6WQT3_9ROSI</name>
<dbReference type="Gene3D" id="3.30.420.10">
    <property type="entry name" value="Ribonuclease H-like superfamily/Ribonuclease H"/>
    <property type="match status" value="1"/>
</dbReference>
<dbReference type="PANTHER" id="PTHR42648">
    <property type="entry name" value="TRANSPOSASE, PUTATIVE-RELATED"/>
    <property type="match status" value="1"/>
</dbReference>
<accession>A0A5B6WQT3</accession>
<keyword evidence="2" id="KW-0378">Hydrolase</keyword>
<dbReference type="Proteomes" id="UP000325315">
    <property type="component" value="Unassembled WGS sequence"/>
</dbReference>
<dbReference type="GO" id="GO:0003676">
    <property type="term" value="F:nucleic acid binding"/>
    <property type="evidence" value="ECO:0007669"/>
    <property type="project" value="InterPro"/>
</dbReference>
<proteinExistence type="predicted"/>
<organism evidence="4 5">
    <name type="scientific">Gossypium australe</name>
    <dbReference type="NCBI Taxonomy" id="47621"/>
    <lineage>
        <taxon>Eukaryota</taxon>
        <taxon>Viridiplantae</taxon>
        <taxon>Streptophyta</taxon>
        <taxon>Embryophyta</taxon>
        <taxon>Tracheophyta</taxon>
        <taxon>Spermatophyta</taxon>
        <taxon>Magnoliopsida</taxon>
        <taxon>eudicotyledons</taxon>
        <taxon>Gunneridae</taxon>
        <taxon>Pentapetalae</taxon>
        <taxon>rosids</taxon>
        <taxon>malvids</taxon>
        <taxon>Malvales</taxon>
        <taxon>Malvaceae</taxon>
        <taxon>Malvoideae</taxon>
        <taxon>Gossypium</taxon>
    </lineage>
</organism>
<dbReference type="EMBL" id="SMMG02000002">
    <property type="protein sequence ID" value="KAA3484190.1"/>
    <property type="molecule type" value="Genomic_DNA"/>
</dbReference>
<gene>
    <name evidence="4" type="ORF">EPI10_006290</name>
</gene>
<evidence type="ECO:0000256" key="1">
    <source>
        <dbReference type="ARBA" id="ARBA00022723"/>
    </source>
</evidence>